<organism evidence="1 2">
    <name type="scientific">Shigella flexneri</name>
    <dbReference type="NCBI Taxonomy" id="623"/>
    <lineage>
        <taxon>Bacteria</taxon>
        <taxon>Pseudomonadati</taxon>
        <taxon>Pseudomonadota</taxon>
        <taxon>Gammaproteobacteria</taxon>
        <taxon>Enterobacterales</taxon>
        <taxon>Enterobacteriaceae</taxon>
        <taxon>Shigella</taxon>
    </lineage>
</organism>
<protein>
    <submittedName>
        <fullName evidence="1">ColV-immunity protein</fullName>
    </submittedName>
</protein>
<dbReference type="KEGG" id="sfx:S4830"/>
<proteinExistence type="predicted"/>
<gene>
    <name evidence="1" type="primary">shiD</name>
    <name evidence="1" type="ordered locus">S4830</name>
</gene>
<dbReference type="AlphaFoldDB" id="A0A5K1VQC9"/>
<reference evidence="1 2" key="1">
    <citation type="journal article" date="2003" name="Infect. Immun.">
        <title>Complete genome sequence and comparative genomics of Shigella flexneri serotype 2a strain 2457T.</title>
        <authorList>
            <person name="Wei J."/>
            <person name="Goldberg M.B."/>
            <person name="Burland V."/>
            <person name="Venkatesan M.M."/>
            <person name="Deng W."/>
            <person name="Fournier G."/>
            <person name="Mayhew G.F."/>
            <person name="Plunkett G.III."/>
            <person name="Rose D.J."/>
            <person name="Darling A."/>
            <person name="Mau B."/>
            <person name="Perna N.T."/>
            <person name="Payne S.M."/>
            <person name="Runyen-Janecky L.J."/>
            <person name="Zhou S."/>
            <person name="Schwartz D.C."/>
            <person name="Blattner F.R."/>
        </authorList>
    </citation>
    <scope>NUCLEOTIDE SEQUENCE [LARGE SCALE GENOMIC DNA]</scope>
    <source>
        <strain evidence="2">ATCC 700930 / 2457T / Serotype 2a</strain>
    </source>
</reference>
<accession>A0A2Y5BUD3</accession>
<evidence type="ECO:0000313" key="2">
    <source>
        <dbReference type="Proteomes" id="UP000002673"/>
    </source>
</evidence>
<accession>A0A5K1VQC9</accession>
<dbReference type="STRING" id="198214.SF3711"/>
<evidence type="ECO:0000313" key="1">
    <source>
        <dbReference type="EMBL" id="AAP19039.1"/>
    </source>
</evidence>
<dbReference type="EMBL" id="AE014073">
    <property type="protein sequence ID" value="AAP19039.1"/>
    <property type="molecule type" value="Genomic_DNA"/>
</dbReference>
<name>A0A5K1VQC9_SHIFL</name>
<dbReference type="Proteomes" id="UP000002673">
    <property type="component" value="Chromosome"/>
</dbReference>
<sequence>MKRWFKYPVTFDLHYTVSHRLIFAPARFLFLLVVTILNAYDHSILAPVWLCFNSAFRADKQLLAGILLVLMSVPLFTSADFHIPSNRAYSLSLDYSIVRLKFFLNNNRSTAGRSSPFFITHCTDNHNLISRN</sequence>